<evidence type="ECO:0000313" key="11">
    <source>
        <dbReference type="Proteomes" id="UP001060414"/>
    </source>
</evidence>
<keyword evidence="3 8" id="KW-0963">Cytoplasm</keyword>
<dbReference type="Pfam" id="PF00773">
    <property type="entry name" value="RNB"/>
    <property type="match status" value="1"/>
</dbReference>
<keyword evidence="6 8" id="KW-0269">Exonuclease</keyword>
<dbReference type="Pfam" id="PF17876">
    <property type="entry name" value="CSD2"/>
    <property type="match status" value="1"/>
</dbReference>
<dbReference type="SUPFAM" id="SSF50249">
    <property type="entry name" value="Nucleic acid-binding proteins"/>
    <property type="match status" value="4"/>
</dbReference>
<evidence type="ECO:0000256" key="6">
    <source>
        <dbReference type="ARBA" id="ARBA00022839"/>
    </source>
</evidence>
<comment type="function">
    <text evidence="8">3'-5' exoribonuclease that releases 5'-nucleoside monophosphates and is involved in maturation of structured RNAs.</text>
</comment>
<dbReference type="HAMAP" id="MF_01895">
    <property type="entry name" value="RNase_R"/>
    <property type="match status" value="1"/>
</dbReference>
<comment type="similarity">
    <text evidence="8">Belongs to the RNR ribonuclease family. RNase R subfamily.</text>
</comment>
<keyword evidence="4 8" id="KW-0540">Nuclease</keyword>
<dbReference type="InterPro" id="IPR012340">
    <property type="entry name" value="NA-bd_OB-fold"/>
</dbReference>
<keyword evidence="7 8" id="KW-0694">RNA-binding</keyword>
<proteinExistence type="inferred from homology"/>
<protein>
    <recommendedName>
        <fullName evidence="8">Ribonuclease R</fullName>
        <shortName evidence="8">RNase R</shortName>
        <ecNumber evidence="8">3.1.13.1</ecNumber>
    </recommendedName>
</protein>
<dbReference type="NCBIfam" id="TIGR00358">
    <property type="entry name" value="3_prime_RNase"/>
    <property type="match status" value="1"/>
</dbReference>
<evidence type="ECO:0000256" key="5">
    <source>
        <dbReference type="ARBA" id="ARBA00022801"/>
    </source>
</evidence>
<evidence type="ECO:0000256" key="1">
    <source>
        <dbReference type="ARBA" id="ARBA00001849"/>
    </source>
</evidence>
<dbReference type="Proteomes" id="UP001060414">
    <property type="component" value="Chromosome"/>
</dbReference>
<dbReference type="EMBL" id="CP092109">
    <property type="protein sequence ID" value="UWZ81263.1"/>
    <property type="molecule type" value="Genomic_DNA"/>
</dbReference>
<dbReference type="EC" id="3.1.13.1" evidence="8"/>
<dbReference type="PROSITE" id="PS50126">
    <property type="entry name" value="S1"/>
    <property type="match status" value="1"/>
</dbReference>
<comment type="catalytic activity">
    <reaction evidence="1 8">
        <text>Exonucleolytic cleavage in the 3'- to 5'-direction to yield nucleoside 5'-phosphates.</text>
        <dbReference type="EC" id="3.1.13.1"/>
    </reaction>
</comment>
<dbReference type="InterPro" id="IPR040476">
    <property type="entry name" value="CSD2"/>
</dbReference>
<dbReference type="Pfam" id="PF08206">
    <property type="entry name" value="OB_RNB"/>
    <property type="match status" value="1"/>
</dbReference>
<name>A0ABY5ZRL3_9BACT</name>
<accession>A0ABY5ZRL3</accession>
<keyword evidence="5 8" id="KW-0378">Hydrolase</keyword>
<dbReference type="Pfam" id="PF00575">
    <property type="entry name" value="S1"/>
    <property type="match status" value="1"/>
</dbReference>
<evidence type="ECO:0000256" key="7">
    <source>
        <dbReference type="ARBA" id="ARBA00022884"/>
    </source>
</evidence>
<reference evidence="10" key="1">
    <citation type="journal article" date="2022" name="Environ. Microbiol.">
        <title>Geoalkalibacter halelectricus SAP #1 sp. nov. possessing extracellular electron transfer and mineral#reducing capabilities from a haloalkaline environment.</title>
        <authorList>
            <person name="Yadav S."/>
            <person name="Singh R."/>
            <person name="Sundharam S.S."/>
            <person name="Chaudhary S."/>
            <person name="Krishnamurthi S."/>
            <person name="Patil S.A."/>
        </authorList>
    </citation>
    <scope>NUCLEOTIDE SEQUENCE</scope>
    <source>
        <strain evidence="10">SAP-1</strain>
    </source>
</reference>
<evidence type="ECO:0000256" key="3">
    <source>
        <dbReference type="ARBA" id="ARBA00022490"/>
    </source>
</evidence>
<dbReference type="InterPro" id="IPR050180">
    <property type="entry name" value="RNR_Ribonuclease"/>
</dbReference>
<dbReference type="InterPro" id="IPR004476">
    <property type="entry name" value="RNase_II/RNase_R"/>
</dbReference>
<keyword evidence="11" id="KW-1185">Reference proteome</keyword>
<dbReference type="InterPro" id="IPR011129">
    <property type="entry name" value="CSD"/>
</dbReference>
<evidence type="ECO:0000256" key="8">
    <source>
        <dbReference type="HAMAP-Rule" id="MF_01895"/>
    </source>
</evidence>
<dbReference type="SMART" id="SM00316">
    <property type="entry name" value="S1"/>
    <property type="match status" value="1"/>
</dbReference>
<dbReference type="InterPro" id="IPR001900">
    <property type="entry name" value="RNase_II/R"/>
</dbReference>
<sequence length="725" mass="82567">MSDLLDSRRIVEFFEKNARYPLTPEEIARHLGVGRREKKRLLDRLDDLVERGALVQLKGRRYALPRKVNLVTGTISMHRDGYGFVSTGEGEGKDIFIPARFAREAMHGDQVQVRVERGLRSDKPEGRIVRVVRRAHGTLVGRFEQTRKFAYLVPADPRLGQDLVIPRNARGKARSGQIVVARIDSFPSKNRNPEGTVLEVLGEPGEPEVEVLTVIHQHGLPHRFPAEVLTAANDIPDEVTPEDLSGREDLRDLFTVTIDGETAKDFDDAVAVRDEGSGRVRLWVSIADVGHYVAEGDVIDREAYVRGTSVYFPDRCIPMLPERLSNGICSLNPDVDRLVMTAEMLFDREGVRLESRFYPAVIRSAARLTYTQVRAMIETGDAAEIARRPEVFPHLEVMKSLAERLQARRRQRGSLDFDLPEAEIILDLQGHIEDIVRGERYFAHRLIEEFMLAANEAVAAFLTEREVPMLYRVHEPPAAEKLQQFQEFLSHFNLKLPLRQGQVAPRDLQQLLEQIAGRPEERMINQVMLRGMKQACYSPENIGHFGLASDAYCHFTSPIRRYPDLVVHRILRRALRKKGIAEGEKQRLAQTLPEVGEQTSARERRAMEAERDIVALRKCQFMVQHLGERFDGIVSGVQAFGFFVELKDYFLEGLVRISSLGDDFYHFEEERHRLIGEYGRRIFQIGDEVRVRVEHVDVERRQIDFTLEDAADNPAGGAKVGSRNP</sequence>
<organism evidence="10 11">
    <name type="scientific">Geoalkalibacter halelectricus</name>
    <dbReference type="NCBI Taxonomy" id="2847045"/>
    <lineage>
        <taxon>Bacteria</taxon>
        <taxon>Pseudomonadati</taxon>
        <taxon>Thermodesulfobacteriota</taxon>
        <taxon>Desulfuromonadia</taxon>
        <taxon>Desulfuromonadales</taxon>
        <taxon>Geoalkalibacteraceae</taxon>
        <taxon>Geoalkalibacter</taxon>
    </lineage>
</organism>
<evidence type="ECO:0000256" key="2">
    <source>
        <dbReference type="ARBA" id="ARBA00004496"/>
    </source>
</evidence>
<feature type="domain" description="S1 motif" evidence="9">
    <location>
        <begin position="627"/>
        <end position="708"/>
    </location>
</feature>
<gene>
    <name evidence="8 10" type="primary">rnr</name>
    <name evidence="10" type="ORF">L9S41_07700</name>
</gene>
<evidence type="ECO:0000256" key="4">
    <source>
        <dbReference type="ARBA" id="ARBA00022722"/>
    </source>
</evidence>
<dbReference type="Gene3D" id="2.40.50.140">
    <property type="entry name" value="Nucleic acid-binding proteins"/>
    <property type="match status" value="2"/>
</dbReference>
<evidence type="ECO:0000313" key="10">
    <source>
        <dbReference type="EMBL" id="UWZ81263.1"/>
    </source>
</evidence>
<dbReference type="PANTHER" id="PTHR23355">
    <property type="entry name" value="RIBONUCLEASE"/>
    <property type="match status" value="1"/>
</dbReference>
<dbReference type="PANTHER" id="PTHR23355:SF9">
    <property type="entry name" value="DIS3-LIKE EXONUCLEASE 2"/>
    <property type="match status" value="1"/>
</dbReference>
<dbReference type="InterPro" id="IPR013223">
    <property type="entry name" value="RNase_B_OB_dom"/>
</dbReference>
<dbReference type="SMART" id="SM00955">
    <property type="entry name" value="RNB"/>
    <property type="match status" value="1"/>
</dbReference>
<evidence type="ECO:0000259" key="9">
    <source>
        <dbReference type="PROSITE" id="PS50126"/>
    </source>
</evidence>
<dbReference type="SMART" id="SM00357">
    <property type="entry name" value="CSP"/>
    <property type="match status" value="1"/>
</dbReference>
<dbReference type="NCBIfam" id="TIGR02063">
    <property type="entry name" value="RNase_R"/>
    <property type="match status" value="1"/>
</dbReference>
<dbReference type="CDD" id="cd04471">
    <property type="entry name" value="S1_RNase_R"/>
    <property type="match status" value="1"/>
</dbReference>
<comment type="subcellular location">
    <subcellularLocation>
        <location evidence="2 8">Cytoplasm</location>
    </subcellularLocation>
</comment>
<dbReference type="RefSeq" id="WP_260749636.1">
    <property type="nucleotide sequence ID" value="NZ_CP092109.1"/>
</dbReference>
<dbReference type="InterPro" id="IPR011805">
    <property type="entry name" value="RNase_R"/>
</dbReference>
<dbReference type="InterPro" id="IPR003029">
    <property type="entry name" value="S1_domain"/>
</dbReference>